<dbReference type="InterPro" id="IPR004827">
    <property type="entry name" value="bZIP"/>
</dbReference>
<proteinExistence type="predicted"/>
<keyword evidence="2" id="KW-0539">Nucleus</keyword>
<evidence type="ECO:0000313" key="6">
    <source>
        <dbReference type="Proteomes" id="UP000006701"/>
    </source>
</evidence>
<organism evidence="5 6">
    <name type="scientific">Aspergillus clavatus (strain ATCC 1007 / CBS 513.65 / DSM 816 / NCTC 3887 / NRRL 1 / QM 1276 / 107)</name>
    <dbReference type="NCBI Taxonomy" id="344612"/>
    <lineage>
        <taxon>Eukaryota</taxon>
        <taxon>Fungi</taxon>
        <taxon>Dikarya</taxon>
        <taxon>Ascomycota</taxon>
        <taxon>Pezizomycotina</taxon>
        <taxon>Eurotiomycetes</taxon>
        <taxon>Eurotiomycetidae</taxon>
        <taxon>Eurotiales</taxon>
        <taxon>Aspergillaceae</taxon>
        <taxon>Aspergillus</taxon>
        <taxon>Aspergillus subgen. Fumigati</taxon>
    </lineage>
</organism>
<dbReference type="GO" id="GO:0000976">
    <property type="term" value="F:transcription cis-regulatory region binding"/>
    <property type="evidence" value="ECO:0007669"/>
    <property type="project" value="InterPro"/>
</dbReference>
<dbReference type="STRING" id="344612.A1CN98"/>
<keyword evidence="6" id="KW-1185">Reference proteome</keyword>
<dbReference type="Pfam" id="PF00170">
    <property type="entry name" value="bZIP_1"/>
    <property type="match status" value="1"/>
</dbReference>
<evidence type="ECO:0000259" key="4">
    <source>
        <dbReference type="PROSITE" id="PS50217"/>
    </source>
</evidence>
<feature type="compositionally biased region" description="Basic and acidic residues" evidence="3">
    <location>
        <begin position="90"/>
        <end position="105"/>
    </location>
</feature>
<gene>
    <name evidence="5" type="ORF">ACLA_018230</name>
</gene>
<feature type="region of interest" description="Disordered" evidence="3">
    <location>
        <begin position="164"/>
        <end position="191"/>
    </location>
</feature>
<dbReference type="RefSeq" id="XP_001268545.1">
    <property type="nucleotide sequence ID" value="XM_001268544.1"/>
</dbReference>
<dbReference type="GO" id="GO:0090575">
    <property type="term" value="C:RNA polymerase II transcription regulator complex"/>
    <property type="evidence" value="ECO:0007669"/>
    <property type="project" value="TreeGrafter"/>
</dbReference>
<dbReference type="eggNOG" id="ENOG502SX9G">
    <property type="taxonomic scope" value="Eukaryota"/>
</dbReference>
<name>A1CN98_ASPCL</name>
<dbReference type="HOGENOM" id="CLU_1282967_0_0_1"/>
<protein>
    <submittedName>
        <fullName evidence="5">BZIP transcription factor, putative</fullName>
    </submittedName>
</protein>
<dbReference type="PANTHER" id="PTHR40621">
    <property type="entry name" value="TRANSCRIPTION FACTOR KAPC-RELATED"/>
    <property type="match status" value="1"/>
</dbReference>
<dbReference type="SMART" id="SM00338">
    <property type="entry name" value="BRLZ"/>
    <property type="match status" value="1"/>
</dbReference>
<sequence length="215" mass="24640">MAQRPQLDTGAVPYPSPYMSVPMDYGYALGYHNTMAPMRGNHGLSLSAASSVSGVDIESHPSQEGSFEQSLVDTMGHYDSKTKNVKRRMQNREAQRRFRERKDQQQKTLQAKAEDLQTKYQKLSDQYTQRTDEVCRLLKENDSLRSEVKTLRQQWQIIMALMHRPRSSHSRTPSLAEEDSPPPSLCSLDKGTMLDDVWRRLDEFRSTDDKPSSPS</sequence>
<dbReference type="SUPFAM" id="SSF57959">
    <property type="entry name" value="Leucine zipper domain"/>
    <property type="match status" value="1"/>
</dbReference>
<evidence type="ECO:0000256" key="3">
    <source>
        <dbReference type="SAM" id="MobiDB-lite"/>
    </source>
</evidence>
<dbReference type="PROSITE" id="PS00036">
    <property type="entry name" value="BZIP_BASIC"/>
    <property type="match status" value="1"/>
</dbReference>
<dbReference type="EMBL" id="DS027059">
    <property type="protein sequence ID" value="EAW07119.1"/>
    <property type="molecule type" value="Genomic_DNA"/>
</dbReference>
<dbReference type="InterPro" id="IPR046347">
    <property type="entry name" value="bZIP_sf"/>
</dbReference>
<dbReference type="Proteomes" id="UP000006701">
    <property type="component" value="Unassembled WGS sequence"/>
</dbReference>
<dbReference type="GO" id="GO:0001228">
    <property type="term" value="F:DNA-binding transcription activator activity, RNA polymerase II-specific"/>
    <property type="evidence" value="ECO:0007669"/>
    <property type="project" value="TreeGrafter"/>
</dbReference>
<dbReference type="Gene3D" id="1.20.5.170">
    <property type="match status" value="1"/>
</dbReference>
<dbReference type="AlphaFoldDB" id="A1CN98"/>
<comment type="subcellular location">
    <subcellularLocation>
        <location evidence="1">Nucleus</location>
    </subcellularLocation>
</comment>
<dbReference type="InterPro" id="IPR050936">
    <property type="entry name" value="AP-1-like"/>
</dbReference>
<dbReference type="OrthoDB" id="4363243at2759"/>
<dbReference type="CDD" id="cd14688">
    <property type="entry name" value="bZIP_YAP"/>
    <property type="match status" value="1"/>
</dbReference>
<dbReference type="KEGG" id="act:ACLA_018230"/>
<reference evidence="5 6" key="1">
    <citation type="journal article" date="2008" name="PLoS Genet.">
        <title>Genomic islands in the pathogenic filamentous fungus Aspergillus fumigatus.</title>
        <authorList>
            <person name="Fedorova N.D."/>
            <person name="Khaldi N."/>
            <person name="Joardar V.S."/>
            <person name="Maiti R."/>
            <person name="Amedeo P."/>
            <person name="Anderson M.J."/>
            <person name="Crabtree J."/>
            <person name="Silva J.C."/>
            <person name="Badger J.H."/>
            <person name="Albarraq A."/>
            <person name="Angiuoli S."/>
            <person name="Bussey H."/>
            <person name="Bowyer P."/>
            <person name="Cotty P.J."/>
            <person name="Dyer P.S."/>
            <person name="Egan A."/>
            <person name="Galens K."/>
            <person name="Fraser-Liggett C.M."/>
            <person name="Haas B.J."/>
            <person name="Inman J.M."/>
            <person name="Kent R."/>
            <person name="Lemieux S."/>
            <person name="Malavazi I."/>
            <person name="Orvis J."/>
            <person name="Roemer T."/>
            <person name="Ronning C.M."/>
            <person name="Sundaram J.P."/>
            <person name="Sutton G."/>
            <person name="Turner G."/>
            <person name="Venter J.C."/>
            <person name="White O.R."/>
            <person name="Whitty B.R."/>
            <person name="Youngman P."/>
            <person name="Wolfe K.H."/>
            <person name="Goldman G.H."/>
            <person name="Wortman J.R."/>
            <person name="Jiang B."/>
            <person name="Denning D.W."/>
            <person name="Nierman W.C."/>
        </authorList>
    </citation>
    <scope>NUCLEOTIDE SEQUENCE [LARGE SCALE GENOMIC DNA]</scope>
    <source>
        <strain evidence="6">ATCC 1007 / CBS 513.65 / DSM 816 / NCTC 3887 / NRRL 1</strain>
    </source>
</reference>
<feature type="domain" description="BZIP" evidence="4">
    <location>
        <begin position="81"/>
        <end position="144"/>
    </location>
</feature>
<accession>A1CN98</accession>
<evidence type="ECO:0000256" key="1">
    <source>
        <dbReference type="ARBA" id="ARBA00004123"/>
    </source>
</evidence>
<feature type="region of interest" description="Disordered" evidence="3">
    <location>
        <begin position="82"/>
        <end position="110"/>
    </location>
</feature>
<dbReference type="PANTHER" id="PTHR40621:SF6">
    <property type="entry name" value="AP-1-LIKE TRANSCRIPTION FACTOR YAP1-RELATED"/>
    <property type="match status" value="1"/>
</dbReference>
<evidence type="ECO:0000256" key="2">
    <source>
        <dbReference type="ARBA" id="ARBA00023242"/>
    </source>
</evidence>
<dbReference type="GeneID" id="4701319"/>
<dbReference type="VEuPathDB" id="FungiDB:ACLA_018230"/>
<evidence type="ECO:0000313" key="5">
    <source>
        <dbReference type="EMBL" id="EAW07119.1"/>
    </source>
</evidence>
<dbReference type="PROSITE" id="PS50217">
    <property type="entry name" value="BZIP"/>
    <property type="match status" value="1"/>
</dbReference>